<gene>
    <name evidence="4" type="ORF">BP422_25615</name>
</gene>
<feature type="transmembrane region" description="Helical" evidence="2">
    <location>
        <begin position="177"/>
        <end position="195"/>
    </location>
</feature>
<feature type="domain" description="VTT" evidence="3">
    <location>
        <begin position="31"/>
        <end position="156"/>
    </location>
</feature>
<sequence length="219" mass="24495">MIVDMLSESVGQFGYFALFFMLWLGIVGMPIPDEVIVLSAGVLTSMGILHVFPAFIATYLGVVSGLSLGYVLGRWLGAPALNWISRKKGMNKYVDQAQSLLDRYGSYALCISYFFPVVRHVVPYLVGIGKMTFPRYALFSYTTGFVWTLILFLLGHFMGNKVEMLTSYVALLNNRTVIFSVLGVLVLIAAAYYGFTVWRKQKSMAPAPKPLMIDRDQQQ</sequence>
<dbReference type="Proteomes" id="UP000197781">
    <property type="component" value="Chromosome"/>
</dbReference>
<feature type="transmembrane region" description="Helical" evidence="2">
    <location>
        <begin position="67"/>
        <end position="84"/>
    </location>
</feature>
<organism evidence="4 5">
    <name type="scientific">Brevibacillus formosus</name>
    <dbReference type="NCBI Taxonomy" id="54913"/>
    <lineage>
        <taxon>Bacteria</taxon>
        <taxon>Bacillati</taxon>
        <taxon>Bacillota</taxon>
        <taxon>Bacilli</taxon>
        <taxon>Bacillales</taxon>
        <taxon>Paenibacillaceae</taxon>
        <taxon>Brevibacillus</taxon>
    </lineage>
</organism>
<evidence type="ECO:0000259" key="3">
    <source>
        <dbReference type="Pfam" id="PF09335"/>
    </source>
</evidence>
<dbReference type="EMBL" id="CP018145">
    <property type="protein sequence ID" value="ASJ56620.1"/>
    <property type="molecule type" value="Genomic_DNA"/>
</dbReference>
<evidence type="ECO:0000256" key="1">
    <source>
        <dbReference type="ARBA" id="ARBA00010792"/>
    </source>
</evidence>
<accession>A0A220MQ22</accession>
<dbReference type="InterPro" id="IPR032816">
    <property type="entry name" value="VTT_dom"/>
</dbReference>
<dbReference type="PANTHER" id="PTHR42709:SF9">
    <property type="entry name" value="ALKALINE PHOSPHATASE LIKE PROTEIN"/>
    <property type="match status" value="1"/>
</dbReference>
<protein>
    <submittedName>
        <fullName evidence="4">Alkaline phosphatase</fullName>
    </submittedName>
</protein>
<proteinExistence type="inferred from homology"/>
<keyword evidence="2" id="KW-0812">Transmembrane</keyword>
<dbReference type="KEGG" id="bfm:BP422_25615"/>
<dbReference type="AlphaFoldDB" id="A0A220MQ22"/>
<comment type="similarity">
    <text evidence="1">Belongs to the DedA family.</text>
</comment>
<dbReference type="PANTHER" id="PTHR42709">
    <property type="entry name" value="ALKALINE PHOSPHATASE LIKE PROTEIN"/>
    <property type="match status" value="1"/>
</dbReference>
<dbReference type="RefSeq" id="WP_088910170.1">
    <property type="nucleotide sequence ID" value="NZ_CP018145.1"/>
</dbReference>
<feature type="transmembrane region" description="Helical" evidence="2">
    <location>
        <begin position="37"/>
        <end position="60"/>
    </location>
</feature>
<evidence type="ECO:0000313" key="4">
    <source>
        <dbReference type="EMBL" id="ASJ56620.1"/>
    </source>
</evidence>
<feature type="transmembrane region" description="Helical" evidence="2">
    <location>
        <begin position="138"/>
        <end position="157"/>
    </location>
</feature>
<feature type="transmembrane region" description="Helical" evidence="2">
    <location>
        <begin position="12"/>
        <end position="31"/>
    </location>
</feature>
<evidence type="ECO:0000313" key="5">
    <source>
        <dbReference type="Proteomes" id="UP000197781"/>
    </source>
</evidence>
<keyword evidence="2" id="KW-0472">Membrane</keyword>
<keyword evidence="2" id="KW-1133">Transmembrane helix</keyword>
<dbReference type="Pfam" id="PF09335">
    <property type="entry name" value="VTT_dom"/>
    <property type="match status" value="1"/>
</dbReference>
<evidence type="ECO:0000256" key="2">
    <source>
        <dbReference type="SAM" id="Phobius"/>
    </source>
</evidence>
<feature type="transmembrane region" description="Helical" evidence="2">
    <location>
        <begin position="104"/>
        <end position="126"/>
    </location>
</feature>
<dbReference type="GO" id="GO:0005886">
    <property type="term" value="C:plasma membrane"/>
    <property type="evidence" value="ECO:0007669"/>
    <property type="project" value="TreeGrafter"/>
</dbReference>
<dbReference type="InterPro" id="IPR051311">
    <property type="entry name" value="DedA_domain"/>
</dbReference>
<name>A0A220MQ22_9BACL</name>
<reference evidence="4 5" key="1">
    <citation type="submission" date="2016-11" db="EMBL/GenBank/DDBJ databases">
        <authorList>
            <person name="Jaros S."/>
            <person name="Januszkiewicz K."/>
            <person name="Wedrychowicz H."/>
        </authorList>
    </citation>
    <scope>NUCLEOTIDE SEQUENCE [LARGE SCALE GENOMIC DNA]</scope>
    <source>
        <strain evidence="4 5">NF2</strain>
    </source>
</reference>